<protein>
    <submittedName>
        <fullName evidence="2">Uncharacterized protein</fullName>
    </submittedName>
</protein>
<keyword evidence="1" id="KW-1133">Transmembrane helix</keyword>
<dbReference type="EMBL" id="JBFAKC010000003">
    <property type="protein sequence ID" value="MEV0707348.1"/>
    <property type="molecule type" value="Genomic_DNA"/>
</dbReference>
<feature type="transmembrane region" description="Helical" evidence="1">
    <location>
        <begin position="12"/>
        <end position="35"/>
    </location>
</feature>
<evidence type="ECO:0000313" key="3">
    <source>
        <dbReference type="Proteomes" id="UP001551695"/>
    </source>
</evidence>
<accession>A0ABV3FPL7</accession>
<keyword evidence="3" id="KW-1185">Reference proteome</keyword>
<proteinExistence type="predicted"/>
<name>A0ABV3FPL7_9NOCA</name>
<keyword evidence="1" id="KW-0812">Transmembrane</keyword>
<keyword evidence="1" id="KW-0472">Membrane</keyword>
<reference evidence="2 3" key="1">
    <citation type="submission" date="2024-06" db="EMBL/GenBank/DDBJ databases">
        <title>The Natural Products Discovery Center: Release of the First 8490 Sequenced Strains for Exploring Actinobacteria Biosynthetic Diversity.</title>
        <authorList>
            <person name="Kalkreuter E."/>
            <person name="Kautsar S.A."/>
            <person name="Yang D."/>
            <person name="Bader C.D."/>
            <person name="Teijaro C.N."/>
            <person name="Fluegel L."/>
            <person name="Davis C.M."/>
            <person name="Simpson J.R."/>
            <person name="Lauterbach L."/>
            <person name="Steele A.D."/>
            <person name="Gui C."/>
            <person name="Meng S."/>
            <person name="Li G."/>
            <person name="Viehrig K."/>
            <person name="Ye F."/>
            <person name="Su P."/>
            <person name="Kiefer A.F."/>
            <person name="Nichols A."/>
            <person name="Cepeda A.J."/>
            <person name="Yan W."/>
            <person name="Fan B."/>
            <person name="Jiang Y."/>
            <person name="Adhikari A."/>
            <person name="Zheng C.-J."/>
            <person name="Schuster L."/>
            <person name="Cowan T.M."/>
            <person name="Smanski M.J."/>
            <person name="Chevrette M.G."/>
            <person name="De Carvalho L.P.S."/>
            <person name="Shen B."/>
        </authorList>
    </citation>
    <scope>NUCLEOTIDE SEQUENCE [LARGE SCALE GENOMIC DNA]</scope>
    <source>
        <strain evidence="2 3">NPDC050403</strain>
    </source>
</reference>
<dbReference type="RefSeq" id="WP_109525318.1">
    <property type="nucleotide sequence ID" value="NZ_JBEXKW010000040.1"/>
</dbReference>
<comment type="caution">
    <text evidence="2">The sequence shown here is derived from an EMBL/GenBank/DDBJ whole genome shotgun (WGS) entry which is preliminary data.</text>
</comment>
<organism evidence="2 3">
    <name type="scientific">Nocardia aurea</name>
    <dbReference type="NCBI Taxonomy" id="2144174"/>
    <lineage>
        <taxon>Bacteria</taxon>
        <taxon>Bacillati</taxon>
        <taxon>Actinomycetota</taxon>
        <taxon>Actinomycetes</taxon>
        <taxon>Mycobacteriales</taxon>
        <taxon>Nocardiaceae</taxon>
        <taxon>Nocardia</taxon>
    </lineage>
</organism>
<evidence type="ECO:0000256" key="1">
    <source>
        <dbReference type="SAM" id="Phobius"/>
    </source>
</evidence>
<sequence length="65" mass="6440">MTVTDERPTRIAGVEAGTAVLAAITCIAFTIAIAVLTQSAVVTALAGSSIALGLIVALMILPSAE</sequence>
<gene>
    <name evidence="2" type="ORF">AB0I48_07260</name>
</gene>
<dbReference type="Proteomes" id="UP001551695">
    <property type="component" value="Unassembled WGS sequence"/>
</dbReference>
<evidence type="ECO:0000313" key="2">
    <source>
        <dbReference type="EMBL" id="MEV0707348.1"/>
    </source>
</evidence>
<feature type="transmembrane region" description="Helical" evidence="1">
    <location>
        <begin position="41"/>
        <end position="61"/>
    </location>
</feature>